<evidence type="ECO:0000256" key="8">
    <source>
        <dbReference type="ARBA" id="ARBA00026068"/>
    </source>
</evidence>
<keyword evidence="4" id="KW-0132">Cell division</keyword>
<dbReference type="GO" id="GO:0005829">
    <property type="term" value="C:cytosol"/>
    <property type="evidence" value="ECO:0007669"/>
    <property type="project" value="TreeGrafter"/>
</dbReference>
<dbReference type="Pfam" id="PF05164">
    <property type="entry name" value="ZapA"/>
    <property type="match status" value="1"/>
</dbReference>
<dbReference type="InterPro" id="IPR053712">
    <property type="entry name" value="Bac_CellDiv_Activator"/>
</dbReference>
<dbReference type="GO" id="GO:0043093">
    <property type="term" value="P:FtsZ-dependent cytokinesis"/>
    <property type="evidence" value="ECO:0007669"/>
    <property type="project" value="TreeGrafter"/>
</dbReference>
<dbReference type="GO" id="GO:0032153">
    <property type="term" value="C:cell division site"/>
    <property type="evidence" value="ECO:0007669"/>
    <property type="project" value="TreeGrafter"/>
</dbReference>
<dbReference type="GO" id="GO:0000917">
    <property type="term" value="P:division septum assembly"/>
    <property type="evidence" value="ECO:0007669"/>
    <property type="project" value="UniProtKB-KW"/>
</dbReference>
<evidence type="ECO:0000256" key="2">
    <source>
        <dbReference type="ARBA" id="ARBA00015195"/>
    </source>
</evidence>
<evidence type="ECO:0000256" key="4">
    <source>
        <dbReference type="ARBA" id="ARBA00022618"/>
    </source>
</evidence>
<dbReference type="GO" id="GO:0000921">
    <property type="term" value="P:septin ring assembly"/>
    <property type="evidence" value="ECO:0007669"/>
    <property type="project" value="TreeGrafter"/>
</dbReference>
<evidence type="ECO:0000313" key="11">
    <source>
        <dbReference type="Proteomes" id="UP000229307"/>
    </source>
</evidence>
<dbReference type="InterPro" id="IPR036192">
    <property type="entry name" value="Cell_div_ZapA-like_sf"/>
</dbReference>
<keyword evidence="6" id="KW-0131">Cell cycle</keyword>
<sequence length="101" mass="11515">MPNRENKVRVEIFGTSYLLKSEDDVAYMQKLAAYIDKKMKDMQQATGIISPYKIAILASLHIVDELYKSSSTKKREIDGDESSAVAKKAFELIEKIEKELK</sequence>
<dbReference type="Proteomes" id="UP000229307">
    <property type="component" value="Unassembled WGS sequence"/>
</dbReference>
<comment type="subcellular location">
    <subcellularLocation>
        <location evidence="1">Cytoplasm</location>
    </subcellularLocation>
</comment>
<proteinExistence type="predicted"/>
<evidence type="ECO:0000256" key="1">
    <source>
        <dbReference type="ARBA" id="ARBA00004496"/>
    </source>
</evidence>
<reference evidence="11" key="1">
    <citation type="submission" date="2017-09" db="EMBL/GenBank/DDBJ databases">
        <title>Depth-based differentiation of microbial function through sediment-hosted aquifers and enrichment of novel symbionts in the deep terrestrial subsurface.</title>
        <authorList>
            <person name="Probst A.J."/>
            <person name="Ladd B."/>
            <person name="Jarett J.K."/>
            <person name="Geller-Mcgrath D.E."/>
            <person name="Sieber C.M.K."/>
            <person name="Emerson J.B."/>
            <person name="Anantharaman K."/>
            <person name="Thomas B.C."/>
            <person name="Malmstrom R."/>
            <person name="Stieglmeier M."/>
            <person name="Klingl A."/>
            <person name="Woyke T."/>
            <person name="Ryan C.M."/>
            <person name="Banfield J.F."/>
        </authorList>
    </citation>
    <scope>NUCLEOTIDE SEQUENCE [LARGE SCALE GENOMIC DNA]</scope>
</reference>
<dbReference type="PANTHER" id="PTHR34981:SF1">
    <property type="entry name" value="CELL DIVISION PROTEIN ZAPA"/>
    <property type="match status" value="1"/>
</dbReference>
<comment type="caution">
    <text evidence="10">The sequence shown here is derived from an EMBL/GenBank/DDBJ whole genome shotgun (WGS) entry which is preliminary data.</text>
</comment>
<comment type="function">
    <text evidence="7">Activator of cell division through the inhibition of FtsZ GTPase activity, therefore promoting FtsZ assembly into bundles of protofilaments necessary for the formation of the division Z ring. It is recruited early at mid-cell but it is not essential for cell division.</text>
</comment>
<dbReference type="SUPFAM" id="SSF102829">
    <property type="entry name" value="Cell division protein ZapA-like"/>
    <property type="match status" value="1"/>
</dbReference>
<evidence type="ECO:0000256" key="7">
    <source>
        <dbReference type="ARBA" id="ARBA00024910"/>
    </source>
</evidence>
<dbReference type="InterPro" id="IPR007838">
    <property type="entry name" value="Cell_div_ZapA-like"/>
</dbReference>
<evidence type="ECO:0000313" key="10">
    <source>
        <dbReference type="EMBL" id="PIZ17084.1"/>
    </source>
</evidence>
<dbReference type="Gene3D" id="6.10.250.790">
    <property type="match status" value="1"/>
</dbReference>
<name>A0A2M7SC75_9BACT</name>
<evidence type="ECO:0000256" key="6">
    <source>
        <dbReference type="ARBA" id="ARBA00023306"/>
    </source>
</evidence>
<dbReference type="PANTHER" id="PTHR34981">
    <property type="entry name" value="CELL DIVISION PROTEIN ZAPA"/>
    <property type="match status" value="1"/>
</dbReference>
<gene>
    <name evidence="10" type="ORF">COY52_05315</name>
</gene>
<evidence type="ECO:0000256" key="9">
    <source>
        <dbReference type="ARBA" id="ARBA00033158"/>
    </source>
</evidence>
<accession>A0A2M7SC75</accession>
<organism evidence="10 11">
    <name type="scientific">Candidatus Desantisbacteria bacterium CG_4_10_14_0_8_um_filter_48_22</name>
    <dbReference type="NCBI Taxonomy" id="1974543"/>
    <lineage>
        <taxon>Bacteria</taxon>
        <taxon>Candidatus Desantisiibacteriota</taxon>
    </lineage>
</organism>
<comment type="subunit">
    <text evidence="8">Homodimer. Interacts with FtsZ.</text>
</comment>
<evidence type="ECO:0000256" key="3">
    <source>
        <dbReference type="ARBA" id="ARBA00022490"/>
    </source>
</evidence>
<dbReference type="AlphaFoldDB" id="A0A2M7SC75"/>
<dbReference type="EMBL" id="PFMR01000143">
    <property type="protein sequence ID" value="PIZ17084.1"/>
    <property type="molecule type" value="Genomic_DNA"/>
</dbReference>
<dbReference type="GO" id="GO:0030428">
    <property type="term" value="C:cell septum"/>
    <property type="evidence" value="ECO:0007669"/>
    <property type="project" value="TreeGrafter"/>
</dbReference>
<evidence type="ECO:0000256" key="5">
    <source>
        <dbReference type="ARBA" id="ARBA00023210"/>
    </source>
</evidence>
<keyword evidence="3" id="KW-0963">Cytoplasm</keyword>
<protein>
    <recommendedName>
        <fullName evidence="2">Cell division protein ZapA</fullName>
    </recommendedName>
    <alternativeName>
        <fullName evidence="9">Z ring-associated protein ZapA</fullName>
    </alternativeName>
</protein>
<keyword evidence="5" id="KW-0717">Septation</keyword>